<evidence type="ECO:0000313" key="2">
    <source>
        <dbReference type="Proteomes" id="UP001062846"/>
    </source>
</evidence>
<name>A0ACC0PWD0_RHOML</name>
<keyword evidence="2" id="KW-1185">Reference proteome</keyword>
<dbReference type="Proteomes" id="UP001062846">
    <property type="component" value="Chromosome 2"/>
</dbReference>
<comment type="caution">
    <text evidence="1">The sequence shown here is derived from an EMBL/GenBank/DDBJ whole genome shotgun (WGS) entry which is preliminary data.</text>
</comment>
<dbReference type="EMBL" id="CM046389">
    <property type="protein sequence ID" value="KAI8569459.1"/>
    <property type="molecule type" value="Genomic_DNA"/>
</dbReference>
<organism evidence="1 2">
    <name type="scientific">Rhododendron molle</name>
    <name type="common">Chinese azalea</name>
    <name type="synonym">Azalea mollis</name>
    <dbReference type="NCBI Taxonomy" id="49168"/>
    <lineage>
        <taxon>Eukaryota</taxon>
        <taxon>Viridiplantae</taxon>
        <taxon>Streptophyta</taxon>
        <taxon>Embryophyta</taxon>
        <taxon>Tracheophyta</taxon>
        <taxon>Spermatophyta</taxon>
        <taxon>Magnoliopsida</taxon>
        <taxon>eudicotyledons</taxon>
        <taxon>Gunneridae</taxon>
        <taxon>Pentapetalae</taxon>
        <taxon>asterids</taxon>
        <taxon>Ericales</taxon>
        <taxon>Ericaceae</taxon>
        <taxon>Ericoideae</taxon>
        <taxon>Rhodoreae</taxon>
        <taxon>Rhododendron</taxon>
    </lineage>
</organism>
<evidence type="ECO:0000313" key="1">
    <source>
        <dbReference type="EMBL" id="KAI8569459.1"/>
    </source>
</evidence>
<reference evidence="1" key="1">
    <citation type="submission" date="2022-02" db="EMBL/GenBank/DDBJ databases">
        <title>Plant Genome Project.</title>
        <authorList>
            <person name="Zhang R.-G."/>
        </authorList>
    </citation>
    <scope>NUCLEOTIDE SEQUENCE</scope>
    <source>
        <strain evidence="1">AT1</strain>
    </source>
</reference>
<gene>
    <name evidence="1" type="ORF">RHMOL_Rhmol02G0281100</name>
</gene>
<protein>
    <submittedName>
        <fullName evidence="1">Uncharacterized protein</fullName>
    </submittedName>
</protein>
<sequence length="62" mass="6867">MHEAPAIAGSGEGLMEAALPVTPVSRDVSASRTCDLHVTMEQFYRCARPTLQDTIYEEEKKQ</sequence>
<accession>A0ACC0PWD0</accession>
<proteinExistence type="predicted"/>